<dbReference type="Gene3D" id="3.40.190.10">
    <property type="entry name" value="Periplasmic binding protein-like II"/>
    <property type="match status" value="2"/>
</dbReference>
<accession>A0A6L9Y1Z4</accession>
<dbReference type="Pfam" id="PF13531">
    <property type="entry name" value="SBP_bac_11"/>
    <property type="match status" value="1"/>
</dbReference>
<comment type="caution">
    <text evidence="1">The sequence shown here is derived from an EMBL/GenBank/DDBJ whole genome shotgun (WGS) entry which is preliminary data.</text>
</comment>
<dbReference type="InterPro" id="IPR050682">
    <property type="entry name" value="ModA/WtpA"/>
</dbReference>
<dbReference type="AlphaFoldDB" id="A0A6L9Y1Z4"/>
<evidence type="ECO:0000313" key="2">
    <source>
        <dbReference type="Proteomes" id="UP000474967"/>
    </source>
</evidence>
<dbReference type="Proteomes" id="UP000474967">
    <property type="component" value="Unassembled WGS sequence"/>
</dbReference>
<dbReference type="GO" id="GO:0030973">
    <property type="term" value="F:molybdate ion binding"/>
    <property type="evidence" value="ECO:0007669"/>
    <property type="project" value="TreeGrafter"/>
</dbReference>
<dbReference type="PANTHER" id="PTHR30632:SF11">
    <property type="entry name" value="BLR4797 PROTEIN"/>
    <property type="match status" value="1"/>
</dbReference>
<organism evidence="1 2">
    <name type="scientific">Leifsonia tongyongensis</name>
    <dbReference type="NCBI Taxonomy" id="1268043"/>
    <lineage>
        <taxon>Bacteria</taxon>
        <taxon>Bacillati</taxon>
        <taxon>Actinomycetota</taxon>
        <taxon>Actinomycetes</taxon>
        <taxon>Micrococcales</taxon>
        <taxon>Microbacteriaceae</taxon>
        <taxon>Leifsonia</taxon>
    </lineage>
</organism>
<protein>
    <submittedName>
        <fullName evidence="1">ABC transporter substrate-binding protein</fullName>
    </submittedName>
</protein>
<dbReference type="RefSeq" id="WP_163291179.1">
    <property type="nucleotide sequence ID" value="NZ_JAAGWY010000005.1"/>
</dbReference>
<dbReference type="GO" id="GO:0015689">
    <property type="term" value="P:molybdate ion transport"/>
    <property type="evidence" value="ECO:0007669"/>
    <property type="project" value="TreeGrafter"/>
</dbReference>
<sequence length="235" mass="24372">MNSAVTRNVRLLSGLATRAALVDDILPAFENNTGITVDTLFEPTSVLVDLINDGERFDVLLGVSGTVEQLAEQGDVLVDSIRPVAQSGIGVAAADTMITRPLGTVDDFMKTLLGARSVAYSRSGASGIYFANLLDRLGIRAEVEANATVLDKGLTATALFDGRADLAIQQVSELLSVPGAIVIGSLPLEVQSFTTFCAGVSTNAVSLADASVLADALGSESAQIAYLSTGLIRPE</sequence>
<name>A0A6L9Y1Z4_9MICO</name>
<reference evidence="1 2" key="1">
    <citation type="journal article" date="2014" name="J. Microbiol.">
        <title>Diaminobutyricibacter tongyongensis gen. nov., sp. nov. and Homoserinibacter gongjuensis gen. nov., sp. nov. belong to the family Microbacteriaceae.</title>
        <authorList>
            <person name="Kim S.J."/>
            <person name="Ahn J.H."/>
            <person name="Weon H.Y."/>
            <person name="Hamada M."/>
            <person name="Suzuki K."/>
            <person name="Kwon S.W."/>
        </authorList>
    </citation>
    <scope>NUCLEOTIDE SEQUENCE [LARGE SCALE GENOMIC DNA]</scope>
    <source>
        <strain evidence="1 2">NBRC 108724</strain>
    </source>
</reference>
<keyword evidence="2" id="KW-1185">Reference proteome</keyword>
<dbReference type="SUPFAM" id="SSF53850">
    <property type="entry name" value="Periplasmic binding protein-like II"/>
    <property type="match status" value="1"/>
</dbReference>
<gene>
    <name evidence="1" type="ORF">G3T36_17630</name>
</gene>
<dbReference type="PANTHER" id="PTHR30632">
    <property type="entry name" value="MOLYBDATE-BINDING PERIPLASMIC PROTEIN"/>
    <property type="match status" value="1"/>
</dbReference>
<evidence type="ECO:0000313" key="1">
    <source>
        <dbReference type="EMBL" id="NEN07680.1"/>
    </source>
</evidence>
<proteinExistence type="predicted"/>
<dbReference type="EMBL" id="JAAGWY010000005">
    <property type="protein sequence ID" value="NEN07680.1"/>
    <property type="molecule type" value="Genomic_DNA"/>
</dbReference>